<evidence type="ECO:0000313" key="2">
    <source>
        <dbReference type="EMBL" id="MDQ0483553.1"/>
    </source>
</evidence>
<dbReference type="GeneID" id="301328035"/>
<feature type="chain" id="PRO_5046588702" description="DUF4309 domain-containing protein" evidence="1">
    <location>
        <begin position="22"/>
        <end position="201"/>
    </location>
</feature>
<dbReference type="EMBL" id="JAUSWM010000004">
    <property type="protein sequence ID" value="MDQ0483553.1"/>
    <property type="molecule type" value="Genomic_DNA"/>
</dbReference>
<dbReference type="Proteomes" id="UP001226720">
    <property type="component" value="Unassembled WGS sequence"/>
</dbReference>
<proteinExistence type="predicted"/>
<organism evidence="2 3">
    <name type="scientific">Guptibacillus hwajinpoensis</name>
    <dbReference type="NCBI Taxonomy" id="208199"/>
    <lineage>
        <taxon>Bacteria</taxon>
        <taxon>Bacillati</taxon>
        <taxon>Bacillota</taxon>
        <taxon>Bacilli</taxon>
        <taxon>Bacillales</taxon>
        <taxon>Guptibacillaceae</taxon>
        <taxon>Guptibacillus</taxon>
    </lineage>
</organism>
<evidence type="ECO:0008006" key="4">
    <source>
        <dbReference type="Google" id="ProtNLM"/>
    </source>
</evidence>
<dbReference type="RefSeq" id="WP_301552397.1">
    <property type="nucleotide sequence ID" value="NZ_JAQRMZ010000008.1"/>
</dbReference>
<accession>A0ABU0K2G5</accession>
<protein>
    <recommendedName>
        <fullName evidence="4">DUF4309 domain-containing protein</fullName>
    </recommendedName>
</protein>
<feature type="signal peptide" evidence="1">
    <location>
        <begin position="1"/>
        <end position="21"/>
    </location>
</feature>
<dbReference type="PROSITE" id="PS51257">
    <property type="entry name" value="PROKAR_LIPOPROTEIN"/>
    <property type="match status" value="1"/>
</dbReference>
<sequence>MIHRKVVICLFFGLLIGCAKVDNQPVTDVPQVTFDEQIIVMEKAYDVMNTLESREMTDLGEFVHPKKGLLFSPYGTVDKKRAQVFMPDQLKDLLSSKKQIEWGTEAGKGDPIRLEPEDYYKTYVYDVAFIETDFVTYNDYYKETNSIQNVTEAFPDSNYVEFFVPGSDEFEGMDWKSLKLVFTNYKGEPYLTGIVHDQWTP</sequence>
<evidence type="ECO:0000313" key="3">
    <source>
        <dbReference type="Proteomes" id="UP001226720"/>
    </source>
</evidence>
<reference evidence="2" key="1">
    <citation type="submission" date="2023-07" db="EMBL/GenBank/DDBJ databases">
        <title>Genomic Encyclopedia of Type Strains, Phase IV (KMG-IV): sequencing the most valuable type-strain genomes for metagenomic binning, comparative biology and taxonomic classification.</title>
        <authorList>
            <person name="Goeker M."/>
        </authorList>
    </citation>
    <scope>NUCLEOTIDE SEQUENCE [LARGE SCALE GENOMIC DNA]</scope>
    <source>
        <strain evidence="2">JSM 076093</strain>
    </source>
</reference>
<name>A0ABU0K2G5_9BACL</name>
<keyword evidence="1" id="KW-0732">Signal</keyword>
<comment type="caution">
    <text evidence="2">The sequence shown here is derived from an EMBL/GenBank/DDBJ whole genome shotgun (WGS) entry which is preliminary data.</text>
</comment>
<keyword evidence="3" id="KW-1185">Reference proteome</keyword>
<gene>
    <name evidence="2" type="ORF">QO000_002535</name>
</gene>
<evidence type="ECO:0000256" key="1">
    <source>
        <dbReference type="SAM" id="SignalP"/>
    </source>
</evidence>